<gene>
    <name evidence="8" type="ORF">BJ125_1282</name>
    <name evidence="9" type="ORF">SAMN05892882_1282</name>
</gene>
<dbReference type="NCBIfam" id="TIGR01221">
    <property type="entry name" value="rmlC"/>
    <property type="match status" value="1"/>
</dbReference>
<evidence type="ECO:0000256" key="5">
    <source>
        <dbReference type="PIRSR" id="PIRSR600888-1"/>
    </source>
</evidence>
<dbReference type="SUPFAM" id="SSF51182">
    <property type="entry name" value="RmlC-like cupins"/>
    <property type="match status" value="1"/>
</dbReference>
<comment type="function">
    <text evidence="2 7">Catalyzes the epimerization of the C3' and C5'positions of dTDP-6-deoxy-D-xylo-4-hexulose, forming dTDP-6-deoxy-L-lyxo-4-hexulose.</text>
</comment>
<feature type="site" description="Participates in a stacking interaction with the thymidine ring of dTDP-4-oxo-6-deoxyglucose" evidence="6">
    <location>
        <position position="139"/>
    </location>
</feature>
<dbReference type="Proteomes" id="UP000256343">
    <property type="component" value="Unassembled WGS sequence"/>
</dbReference>
<proteinExistence type="inferred from homology"/>
<dbReference type="InterPro" id="IPR000888">
    <property type="entry name" value="RmlC-like"/>
</dbReference>
<evidence type="ECO:0000313" key="9">
    <source>
        <dbReference type="EMBL" id="SSW92975.1"/>
    </source>
</evidence>
<dbReference type="EC" id="5.1.3.13" evidence="3 7"/>
<feature type="active site" description="Proton donor" evidence="5">
    <location>
        <position position="133"/>
    </location>
</feature>
<dbReference type="RefSeq" id="WP_114360392.1">
    <property type="nucleotide sequence ID" value="NZ_QRDT01000028.1"/>
</dbReference>
<comment type="subunit">
    <text evidence="7">Homodimer.</text>
</comment>
<keyword evidence="7" id="KW-0413">Isomerase</keyword>
<dbReference type="EMBL" id="QRDT01000028">
    <property type="protein sequence ID" value="RED26051.1"/>
    <property type="molecule type" value="Genomic_DNA"/>
</dbReference>
<reference evidence="9 10" key="1">
    <citation type="submission" date="2017-08" db="EMBL/GenBank/DDBJ databases">
        <authorList>
            <person name="de Groot N.N."/>
        </authorList>
    </citation>
    <scope>NUCLEOTIDE SEQUENCE [LARGE SCALE GENOMIC DNA]</scope>
    <source>
        <strain evidence="9 10">JA575</strain>
    </source>
</reference>
<dbReference type="AlphaFoldDB" id="A0A336JT68"/>
<feature type="active site" description="Proton acceptor" evidence="5">
    <location>
        <position position="63"/>
    </location>
</feature>
<evidence type="ECO:0000313" key="10">
    <source>
        <dbReference type="Proteomes" id="UP000252631"/>
    </source>
</evidence>
<comment type="pathway">
    <text evidence="7">Carbohydrate biosynthesis; dTDP-L-rhamnose biosynthesis.</text>
</comment>
<name>A0A336JT68_9BRAD</name>
<dbReference type="EMBL" id="UFQQ01000028">
    <property type="protein sequence ID" value="SSW92975.1"/>
    <property type="molecule type" value="Genomic_DNA"/>
</dbReference>
<protein>
    <recommendedName>
        <fullName evidence="4 7">dTDP-4-dehydrorhamnose 3,5-epimerase</fullName>
        <ecNumber evidence="3 7">5.1.3.13</ecNumber>
    </recommendedName>
    <alternativeName>
        <fullName evidence="7">Thymidine diphospho-4-keto-rhamnose 3,5-epimerase</fullName>
    </alternativeName>
</protein>
<dbReference type="GO" id="GO:0000271">
    <property type="term" value="P:polysaccharide biosynthetic process"/>
    <property type="evidence" value="ECO:0007669"/>
    <property type="project" value="TreeGrafter"/>
</dbReference>
<accession>A0A336JT68</accession>
<dbReference type="GO" id="GO:0008830">
    <property type="term" value="F:dTDP-4-dehydrorhamnose 3,5-epimerase activity"/>
    <property type="evidence" value="ECO:0007669"/>
    <property type="project" value="UniProtKB-UniRule"/>
</dbReference>
<evidence type="ECO:0000256" key="2">
    <source>
        <dbReference type="ARBA" id="ARBA00001997"/>
    </source>
</evidence>
<dbReference type="OrthoDB" id="9800680at2"/>
<dbReference type="UniPathway" id="UPA00124"/>
<dbReference type="GO" id="GO:0005829">
    <property type="term" value="C:cytosol"/>
    <property type="evidence" value="ECO:0007669"/>
    <property type="project" value="TreeGrafter"/>
</dbReference>
<evidence type="ECO:0000256" key="7">
    <source>
        <dbReference type="RuleBase" id="RU364069"/>
    </source>
</evidence>
<organism evidence="9 10">
    <name type="scientific">Rhodopseudomonas pentothenatexigens</name>
    <dbReference type="NCBI Taxonomy" id="999699"/>
    <lineage>
        <taxon>Bacteria</taxon>
        <taxon>Pseudomonadati</taxon>
        <taxon>Pseudomonadota</taxon>
        <taxon>Alphaproteobacteria</taxon>
        <taxon>Hyphomicrobiales</taxon>
        <taxon>Nitrobacteraceae</taxon>
        <taxon>Rhodopseudomonas</taxon>
    </lineage>
</organism>
<evidence type="ECO:0000313" key="8">
    <source>
        <dbReference type="EMBL" id="RED26051.1"/>
    </source>
</evidence>
<dbReference type="Gene3D" id="2.60.120.10">
    <property type="entry name" value="Jelly Rolls"/>
    <property type="match status" value="1"/>
</dbReference>
<evidence type="ECO:0000256" key="4">
    <source>
        <dbReference type="ARBA" id="ARBA00019595"/>
    </source>
</evidence>
<evidence type="ECO:0000256" key="3">
    <source>
        <dbReference type="ARBA" id="ARBA00012098"/>
    </source>
</evidence>
<evidence type="ECO:0000256" key="1">
    <source>
        <dbReference type="ARBA" id="ARBA00001298"/>
    </source>
</evidence>
<reference evidence="8 11" key="2">
    <citation type="submission" date="2018-07" db="EMBL/GenBank/DDBJ databases">
        <title>Genomic Encyclopedia of Archaeal and Bacterial Type Strains, Phase II (KMG-II): from individual species to whole genera.</title>
        <authorList>
            <person name="Goeker M."/>
        </authorList>
    </citation>
    <scope>NUCLEOTIDE SEQUENCE [LARGE SCALE GENOMIC DNA]</scope>
    <source>
        <strain evidence="8 11">JA575</strain>
    </source>
</reference>
<dbReference type="GO" id="GO:0019305">
    <property type="term" value="P:dTDP-rhamnose biosynthetic process"/>
    <property type="evidence" value="ECO:0007669"/>
    <property type="project" value="UniProtKB-UniRule"/>
</dbReference>
<dbReference type="PANTHER" id="PTHR21047">
    <property type="entry name" value="DTDP-6-DEOXY-D-GLUCOSE-3,5 EPIMERASE"/>
    <property type="match status" value="1"/>
</dbReference>
<dbReference type="CDD" id="cd00438">
    <property type="entry name" value="cupin_RmlC"/>
    <property type="match status" value="1"/>
</dbReference>
<evidence type="ECO:0000313" key="11">
    <source>
        <dbReference type="Proteomes" id="UP000256343"/>
    </source>
</evidence>
<comment type="similarity">
    <text evidence="7">Belongs to the dTDP-4-dehydrorhamnose 3,5-epimerase family.</text>
</comment>
<keyword evidence="11" id="KW-1185">Reference proteome</keyword>
<dbReference type="InterPro" id="IPR011051">
    <property type="entry name" value="RmlC_Cupin_sf"/>
</dbReference>
<sequence>MLTVTPTAIDAVKIITPTAFADSRGVFCETYNRQRFVDHGIALDFVQDNQSISAAVGTIRGLHFQSAPFAQDKLVRVARGRILDVAVDLRRSSPTYGRWVAEELSAEDGKQLLVPVGFAHGFCTLEPDTVVAYKVTNYYSPPNDLGIAWNDPDLAVRWPVTADQAVLSDKDLLLPPFASLPGYFE</sequence>
<comment type="catalytic activity">
    <reaction evidence="1 7">
        <text>dTDP-4-dehydro-6-deoxy-alpha-D-glucose = dTDP-4-dehydro-beta-L-rhamnose</text>
        <dbReference type="Rhea" id="RHEA:16969"/>
        <dbReference type="ChEBI" id="CHEBI:57649"/>
        <dbReference type="ChEBI" id="CHEBI:62830"/>
        <dbReference type="EC" id="5.1.3.13"/>
    </reaction>
</comment>
<dbReference type="Pfam" id="PF00908">
    <property type="entry name" value="dTDP_sugar_isom"/>
    <property type="match status" value="1"/>
</dbReference>
<dbReference type="PANTHER" id="PTHR21047:SF2">
    <property type="entry name" value="THYMIDINE DIPHOSPHO-4-KETO-RHAMNOSE 3,5-EPIMERASE"/>
    <property type="match status" value="1"/>
</dbReference>
<evidence type="ECO:0000256" key="6">
    <source>
        <dbReference type="PIRSR" id="PIRSR600888-3"/>
    </source>
</evidence>
<dbReference type="InterPro" id="IPR014710">
    <property type="entry name" value="RmlC-like_jellyroll"/>
</dbReference>
<dbReference type="Proteomes" id="UP000252631">
    <property type="component" value="Unassembled WGS sequence"/>
</dbReference>